<sequence>MEEQIKHVVACLKSLFIGFWLLPVILIVVGEIGGEWVGMYAADVRATYFAETLTILLVAICVPVSLKLFAWVLTRKIDKVSLPEALRLYSFWSKIRMLLLTLPMLAGFAVYYLMLSNKGVLCAFIALTASLFCLPGEGRLRKELHINKEEEA</sequence>
<feature type="transmembrane region" description="Helical" evidence="1">
    <location>
        <begin position="12"/>
        <end position="33"/>
    </location>
</feature>
<organism evidence="2 3">
    <name type="scientific">Bacteroides oleiciplenus</name>
    <dbReference type="NCBI Taxonomy" id="626931"/>
    <lineage>
        <taxon>Bacteria</taxon>
        <taxon>Pseudomonadati</taxon>
        <taxon>Bacteroidota</taxon>
        <taxon>Bacteroidia</taxon>
        <taxon>Bacteroidales</taxon>
        <taxon>Bacteroidaceae</taxon>
        <taxon>Bacteroides</taxon>
    </lineage>
</organism>
<accession>A0A3E5B4W8</accession>
<evidence type="ECO:0008006" key="4">
    <source>
        <dbReference type="Google" id="ProtNLM"/>
    </source>
</evidence>
<gene>
    <name evidence="2" type="ORF">DXB65_17810</name>
</gene>
<dbReference type="AlphaFoldDB" id="A0A3E5B4W8"/>
<feature type="transmembrane region" description="Helical" evidence="1">
    <location>
        <begin position="120"/>
        <end position="138"/>
    </location>
</feature>
<dbReference type="EMBL" id="QSUL01000013">
    <property type="protein sequence ID" value="RGN32626.1"/>
    <property type="molecule type" value="Genomic_DNA"/>
</dbReference>
<keyword evidence="1" id="KW-0472">Membrane</keyword>
<name>A0A3E5B4W8_9BACE</name>
<reference evidence="2 3" key="1">
    <citation type="submission" date="2018-08" db="EMBL/GenBank/DDBJ databases">
        <title>A genome reference for cultivated species of the human gut microbiota.</title>
        <authorList>
            <person name="Zou Y."/>
            <person name="Xue W."/>
            <person name="Luo G."/>
        </authorList>
    </citation>
    <scope>NUCLEOTIDE SEQUENCE [LARGE SCALE GENOMIC DNA]</scope>
    <source>
        <strain evidence="2 3">OM05-15BH</strain>
    </source>
</reference>
<evidence type="ECO:0000313" key="2">
    <source>
        <dbReference type="EMBL" id="RGN32626.1"/>
    </source>
</evidence>
<evidence type="ECO:0000256" key="1">
    <source>
        <dbReference type="SAM" id="Phobius"/>
    </source>
</evidence>
<comment type="caution">
    <text evidence="2">The sequence shown here is derived from an EMBL/GenBank/DDBJ whole genome shotgun (WGS) entry which is preliminary data.</text>
</comment>
<dbReference type="Proteomes" id="UP000260983">
    <property type="component" value="Unassembled WGS sequence"/>
</dbReference>
<keyword evidence="1" id="KW-0812">Transmembrane</keyword>
<feature type="transmembrane region" description="Helical" evidence="1">
    <location>
        <begin position="95"/>
        <end position="114"/>
    </location>
</feature>
<feature type="transmembrane region" description="Helical" evidence="1">
    <location>
        <begin position="53"/>
        <end position="74"/>
    </location>
</feature>
<protein>
    <recommendedName>
        <fullName evidence="4">Transmembrane protein</fullName>
    </recommendedName>
</protein>
<dbReference type="RefSeq" id="WP_117725062.1">
    <property type="nucleotide sequence ID" value="NZ_CAUGNI010000035.1"/>
</dbReference>
<proteinExistence type="predicted"/>
<evidence type="ECO:0000313" key="3">
    <source>
        <dbReference type="Proteomes" id="UP000260983"/>
    </source>
</evidence>
<keyword evidence="1" id="KW-1133">Transmembrane helix</keyword>